<name>A0ABR3KW63_TRISP</name>
<organism evidence="1 2">
    <name type="scientific">Trichinella spiralis</name>
    <name type="common">Trichina worm</name>
    <dbReference type="NCBI Taxonomy" id="6334"/>
    <lineage>
        <taxon>Eukaryota</taxon>
        <taxon>Metazoa</taxon>
        <taxon>Ecdysozoa</taxon>
        <taxon>Nematoda</taxon>
        <taxon>Enoplea</taxon>
        <taxon>Dorylaimia</taxon>
        <taxon>Trichinellida</taxon>
        <taxon>Trichinellidae</taxon>
        <taxon>Trichinella</taxon>
    </lineage>
</organism>
<keyword evidence="2" id="KW-1185">Reference proteome</keyword>
<sequence>MEALPCILRNGTGAPVYGLLIRQSGTNATTAAATGGQHQHLQQNQQQLAASAATLAPALPPAPTVLVQRDAAGINMRRVEPAPVGRRPYPVILPRRNNVTATPVNVNSLFIPTATVQQVHLQPGKIAVQPVPQMQQMASVVPPQLLPLHPPPPPHPPPLPPPAVAAAPAPAVAAPAPAVLLPLLPLLLQLHKFHKLLLFHKRRQFPRHSRLHR</sequence>
<comment type="caution">
    <text evidence="1">The sequence shown here is derived from an EMBL/GenBank/DDBJ whole genome shotgun (WGS) entry which is preliminary data.</text>
</comment>
<dbReference type="Proteomes" id="UP001558632">
    <property type="component" value="Unassembled WGS sequence"/>
</dbReference>
<evidence type="ECO:0000313" key="1">
    <source>
        <dbReference type="EMBL" id="KAL1243603.1"/>
    </source>
</evidence>
<proteinExistence type="predicted"/>
<dbReference type="EMBL" id="JBEUSY010000169">
    <property type="protein sequence ID" value="KAL1243603.1"/>
    <property type="molecule type" value="Genomic_DNA"/>
</dbReference>
<accession>A0ABR3KW63</accession>
<evidence type="ECO:0000313" key="2">
    <source>
        <dbReference type="Proteomes" id="UP001558632"/>
    </source>
</evidence>
<protein>
    <submittedName>
        <fullName evidence="1">Transcription elongation regulator</fullName>
    </submittedName>
</protein>
<gene>
    <name evidence="1" type="ORF">TSPI_00322</name>
</gene>
<reference evidence="1 2" key="1">
    <citation type="submission" date="2024-07" db="EMBL/GenBank/DDBJ databases">
        <title>Enhanced genomic and transcriptomic resources for Trichinella pseudospiralis and T. spiralis underpin the discovery of pronounced molecular differences between stages and species.</title>
        <authorList>
            <person name="Pasi K.K."/>
            <person name="La Rosa G."/>
            <person name="Gomez-Morales M.A."/>
            <person name="Tosini F."/>
            <person name="Sumanam S."/>
            <person name="Young N.D."/>
            <person name="Chang B.C."/>
            <person name="Robin G.B."/>
        </authorList>
    </citation>
    <scope>NUCLEOTIDE SEQUENCE [LARGE SCALE GENOMIC DNA]</scope>
    <source>
        <strain evidence="1">ISS534</strain>
    </source>
</reference>